<evidence type="ECO:0000313" key="2">
    <source>
        <dbReference type="EMBL" id="TDN83568.1"/>
    </source>
</evidence>
<proteinExistence type="predicted"/>
<keyword evidence="3" id="KW-1185">Reference proteome</keyword>
<dbReference type="AlphaFoldDB" id="A0A4V3BTQ3"/>
<dbReference type="RefSeq" id="WP_133495128.1">
    <property type="nucleotide sequence ID" value="NZ_BMLU01000004.1"/>
</dbReference>
<comment type="caution">
    <text evidence="2">The sequence shown here is derived from an EMBL/GenBank/DDBJ whole genome shotgun (WGS) entry which is preliminary data.</text>
</comment>
<dbReference type="Proteomes" id="UP000295493">
    <property type="component" value="Unassembled WGS sequence"/>
</dbReference>
<accession>A0A4V3BTQ3</accession>
<feature type="transmembrane region" description="Helical" evidence="1">
    <location>
        <begin position="41"/>
        <end position="67"/>
    </location>
</feature>
<protein>
    <submittedName>
        <fullName evidence="2">Uncharacterized protein</fullName>
    </submittedName>
</protein>
<name>A0A4V3BTQ3_9SPHN</name>
<keyword evidence="1" id="KW-1133">Transmembrane helix</keyword>
<keyword evidence="1" id="KW-0472">Membrane</keyword>
<evidence type="ECO:0000256" key="1">
    <source>
        <dbReference type="SAM" id="Phobius"/>
    </source>
</evidence>
<keyword evidence="1" id="KW-0812">Transmembrane</keyword>
<gene>
    <name evidence="2" type="ORF">EV664_10451</name>
</gene>
<feature type="transmembrane region" description="Helical" evidence="1">
    <location>
        <begin position="6"/>
        <end position="29"/>
    </location>
</feature>
<reference evidence="2 3" key="1">
    <citation type="submission" date="2019-03" db="EMBL/GenBank/DDBJ databases">
        <title>Genomic Encyclopedia of Type Strains, Phase IV (KMG-IV): sequencing the most valuable type-strain genomes for metagenomic binning, comparative biology and taxonomic classification.</title>
        <authorList>
            <person name="Goeker M."/>
        </authorList>
    </citation>
    <scope>NUCLEOTIDE SEQUENCE [LARGE SCALE GENOMIC DNA]</scope>
    <source>
        <strain evidence="2 3">DSM 25059</strain>
    </source>
</reference>
<dbReference type="EMBL" id="SNWD01000004">
    <property type="protein sequence ID" value="TDN83568.1"/>
    <property type="molecule type" value="Genomic_DNA"/>
</dbReference>
<organism evidence="2 3">
    <name type="scientific">Stakelama pacifica</name>
    <dbReference type="NCBI Taxonomy" id="517720"/>
    <lineage>
        <taxon>Bacteria</taxon>
        <taxon>Pseudomonadati</taxon>
        <taxon>Pseudomonadota</taxon>
        <taxon>Alphaproteobacteria</taxon>
        <taxon>Sphingomonadales</taxon>
        <taxon>Sphingomonadaceae</taxon>
        <taxon>Stakelama</taxon>
    </lineage>
</organism>
<evidence type="ECO:0000313" key="3">
    <source>
        <dbReference type="Proteomes" id="UP000295493"/>
    </source>
</evidence>
<sequence>MSLATLSPTILVMFAVALTAALSGLWLLSRLRRPVGEARIYAYRMIAVMALALAAILTMSAAAMWSWNGEIAAGGAA</sequence>